<dbReference type="Proteomes" id="UP000438448">
    <property type="component" value="Unassembled WGS sequence"/>
</dbReference>
<evidence type="ECO:0000313" key="1">
    <source>
        <dbReference type="EMBL" id="MQY23716.1"/>
    </source>
</evidence>
<protein>
    <recommendedName>
        <fullName evidence="3">DUF2017 domain-containing protein</fullName>
    </recommendedName>
</protein>
<sequence>MTCSVCTPRASGRPCNVTNETGDYREPVRKWSRKNSLSGLKLRSEMDAREAEVLRSLVGAVTGLLTERASSGPDDELAQLTGLRIGNATPPEDPRLARLLPDFHRPEAGSPDADRADLNSALRGLHEPDIIDRKVAAGSVVLDTLPERGGKILLTPEQADSWLNALNDVRLALGTAIGIDADTPDRLHPDDPRAPHLDVYHWLTWMQDSLLRALAP</sequence>
<comment type="caution">
    <text evidence="1">The sequence shown here is derived from an EMBL/GenBank/DDBJ whole genome shotgun (WGS) entry which is preliminary data.</text>
</comment>
<dbReference type="AlphaFoldDB" id="A0A7K0DD47"/>
<evidence type="ECO:0008006" key="3">
    <source>
        <dbReference type="Google" id="ProtNLM"/>
    </source>
</evidence>
<evidence type="ECO:0000313" key="2">
    <source>
        <dbReference type="Proteomes" id="UP000438448"/>
    </source>
</evidence>
<dbReference type="EMBL" id="WEGK01000022">
    <property type="protein sequence ID" value="MQY23716.1"/>
    <property type="molecule type" value="Genomic_DNA"/>
</dbReference>
<keyword evidence="2" id="KW-1185">Reference proteome</keyword>
<dbReference type="OrthoDB" id="3268479at2"/>
<proteinExistence type="predicted"/>
<dbReference type="InterPro" id="IPR018561">
    <property type="entry name" value="AosR"/>
</dbReference>
<accession>A0A7K0DD47</accession>
<reference evidence="1 2" key="1">
    <citation type="submission" date="2019-10" db="EMBL/GenBank/DDBJ databases">
        <title>Nocardia macrotermitis sp. nov. and Nocardia aurantia sp. nov., isolated from the gut of fungus growing-termite Macrotermes natalensis.</title>
        <authorList>
            <person name="Benndorf R."/>
            <person name="Schwitalla J."/>
            <person name="Martin K."/>
            <person name="De Beer W."/>
            <person name="Kaster A.-K."/>
            <person name="Vollmers J."/>
            <person name="Poulsen M."/>
            <person name="Beemelmanns C."/>
        </authorList>
    </citation>
    <scope>NUCLEOTIDE SEQUENCE [LARGE SCALE GENOMIC DNA]</scope>
    <source>
        <strain evidence="1 2">RB20</strain>
    </source>
</reference>
<name>A0A7K0DD47_9NOCA</name>
<gene>
    <name evidence="1" type="ORF">NRB20_68470</name>
</gene>
<organism evidence="1 2">
    <name type="scientific">Nocardia macrotermitis</name>
    <dbReference type="NCBI Taxonomy" id="2585198"/>
    <lineage>
        <taxon>Bacteria</taxon>
        <taxon>Bacillati</taxon>
        <taxon>Actinomycetota</taxon>
        <taxon>Actinomycetes</taxon>
        <taxon>Mycobacteriales</taxon>
        <taxon>Nocardiaceae</taxon>
        <taxon>Nocardia</taxon>
    </lineage>
</organism>
<dbReference type="Pfam" id="PF09438">
    <property type="entry name" value="DUF2017"/>
    <property type="match status" value="1"/>
</dbReference>